<dbReference type="AlphaFoldDB" id="A0A146G2V2"/>
<protein>
    <submittedName>
        <fullName evidence="2">Phosphoglycolate phosphatase</fullName>
    </submittedName>
</protein>
<dbReference type="SUPFAM" id="SSF55620">
    <property type="entry name" value="Tetrahydrobiopterin biosynthesis enzymes-like"/>
    <property type="match status" value="1"/>
</dbReference>
<feature type="domain" description="Dihydroneopterin aldolase/epimerase" evidence="1">
    <location>
        <begin position="4"/>
        <end position="113"/>
    </location>
</feature>
<dbReference type="Proteomes" id="UP000076023">
    <property type="component" value="Unassembled WGS sequence"/>
</dbReference>
<dbReference type="STRING" id="690879.TSACC_2576"/>
<dbReference type="InterPro" id="IPR006157">
    <property type="entry name" value="FolB_dom"/>
</dbReference>
<dbReference type="Gene3D" id="3.30.1130.10">
    <property type="match status" value="1"/>
</dbReference>
<reference evidence="3" key="1">
    <citation type="journal article" date="2017" name="Genome Announc.">
        <title>Draft Genome Sequence of Terrimicrobium sacchariphilum NM-5T, a Facultative Anaerobic Soil Bacterium of the Class Spartobacteria.</title>
        <authorList>
            <person name="Qiu Y.L."/>
            <person name="Tourlousse D.M."/>
            <person name="Matsuura N."/>
            <person name="Ohashi A."/>
            <person name="Sekiguchi Y."/>
        </authorList>
    </citation>
    <scope>NUCLEOTIDE SEQUENCE [LARGE SCALE GENOMIC DNA]</scope>
    <source>
        <strain evidence="3">NM-5</strain>
    </source>
</reference>
<dbReference type="RefSeq" id="WP_075078025.1">
    <property type="nucleotide sequence ID" value="NZ_BDCO01000002.1"/>
</dbReference>
<evidence type="ECO:0000259" key="1">
    <source>
        <dbReference type="SMART" id="SM00905"/>
    </source>
</evidence>
<evidence type="ECO:0000313" key="2">
    <source>
        <dbReference type="EMBL" id="GAT32179.1"/>
    </source>
</evidence>
<comment type="caution">
    <text evidence="2">The sequence shown here is derived from an EMBL/GenBank/DDBJ whole genome shotgun (WGS) entry which is preliminary data.</text>
</comment>
<organism evidence="2 3">
    <name type="scientific">Terrimicrobium sacchariphilum</name>
    <dbReference type="NCBI Taxonomy" id="690879"/>
    <lineage>
        <taxon>Bacteria</taxon>
        <taxon>Pseudomonadati</taxon>
        <taxon>Verrucomicrobiota</taxon>
        <taxon>Terrimicrobiia</taxon>
        <taxon>Terrimicrobiales</taxon>
        <taxon>Terrimicrobiaceae</taxon>
        <taxon>Terrimicrobium</taxon>
    </lineage>
</organism>
<proteinExistence type="predicted"/>
<gene>
    <name evidence="2" type="ORF">TSACC_2576</name>
</gene>
<name>A0A146G2V2_TERSA</name>
<accession>A0A146G2V2</accession>
<sequence length="117" mass="13104">MNEIFIKALAVDVHIGVPDEERAQPQRIHLDITIVPRVPFDALDDDITRTVDYDAASQSIVRLAQARPRRLIETLASEISHMLIRDYPATAATVEIRKVILPNTKYVAVRHTAHAGT</sequence>
<dbReference type="InterPro" id="IPR043133">
    <property type="entry name" value="GTP-CH-I_C/QueF"/>
</dbReference>
<evidence type="ECO:0000313" key="3">
    <source>
        <dbReference type="Proteomes" id="UP000076023"/>
    </source>
</evidence>
<keyword evidence="3" id="KW-1185">Reference proteome</keyword>
<dbReference type="InParanoid" id="A0A146G2V2"/>
<dbReference type="NCBIfam" id="TIGR00526">
    <property type="entry name" value="folB_dom"/>
    <property type="match status" value="1"/>
</dbReference>
<dbReference type="SMART" id="SM00905">
    <property type="entry name" value="FolB"/>
    <property type="match status" value="1"/>
</dbReference>
<dbReference type="EMBL" id="BDCO01000002">
    <property type="protein sequence ID" value="GAT32179.1"/>
    <property type="molecule type" value="Genomic_DNA"/>
</dbReference>
<dbReference type="Pfam" id="PF02152">
    <property type="entry name" value="FolB"/>
    <property type="match status" value="1"/>
</dbReference>
<dbReference type="GO" id="GO:0006760">
    <property type="term" value="P:folic acid-containing compound metabolic process"/>
    <property type="evidence" value="ECO:0007669"/>
    <property type="project" value="InterPro"/>
</dbReference>
<dbReference type="GO" id="GO:0004150">
    <property type="term" value="F:dihydroneopterin aldolase activity"/>
    <property type="evidence" value="ECO:0007669"/>
    <property type="project" value="InterPro"/>
</dbReference>